<evidence type="ECO:0000313" key="5">
    <source>
        <dbReference type="RefSeq" id="XP_055880138.1"/>
    </source>
</evidence>
<dbReference type="InterPro" id="IPR032803">
    <property type="entry name" value="PLDc_3"/>
</dbReference>
<keyword evidence="3" id="KW-1185">Reference proteome</keyword>
<feature type="domain" description="PLD phosphodiesterase" evidence="2">
    <location>
        <begin position="155"/>
        <end position="182"/>
    </location>
</feature>
<dbReference type="Pfam" id="PF00614">
    <property type="entry name" value="PLDc"/>
    <property type="match status" value="1"/>
</dbReference>
<evidence type="ECO:0000313" key="4">
    <source>
        <dbReference type="RefSeq" id="XP_013069627.2"/>
    </source>
</evidence>
<dbReference type="InterPro" id="IPR050874">
    <property type="entry name" value="Diverse_PLD-related"/>
</dbReference>
<dbReference type="Gene3D" id="3.30.870.10">
    <property type="entry name" value="Endonuclease Chain A"/>
    <property type="match status" value="2"/>
</dbReference>
<evidence type="ECO:0000313" key="3">
    <source>
        <dbReference type="Proteomes" id="UP001165740"/>
    </source>
</evidence>
<dbReference type="Proteomes" id="UP001165740">
    <property type="component" value="Chromosome 3"/>
</dbReference>
<dbReference type="RefSeq" id="XP_055880138.1">
    <property type="nucleotide sequence ID" value="XM_056024163.1"/>
</dbReference>
<dbReference type="OMA" id="SCWQHSY"/>
<feature type="domain" description="PLD phosphodiesterase" evidence="2">
    <location>
        <begin position="373"/>
        <end position="399"/>
    </location>
</feature>
<name>A0A9U8E253_BIOGL</name>
<dbReference type="PANTHER" id="PTHR10185:SF17">
    <property type="entry name" value="GM01519P-RELATED"/>
    <property type="match status" value="1"/>
</dbReference>
<dbReference type="CDD" id="cd09106">
    <property type="entry name" value="PLDc_vPLD3_4_5_like_1"/>
    <property type="match status" value="1"/>
</dbReference>
<dbReference type="SUPFAM" id="SSF56024">
    <property type="entry name" value="Phospholipase D/nuclease"/>
    <property type="match status" value="2"/>
</dbReference>
<dbReference type="AlphaFoldDB" id="A0A9U8E253"/>
<dbReference type="PROSITE" id="PS50035">
    <property type="entry name" value="PLD"/>
    <property type="match status" value="2"/>
</dbReference>
<dbReference type="SMART" id="SM00155">
    <property type="entry name" value="PLDc"/>
    <property type="match status" value="2"/>
</dbReference>
<dbReference type="PANTHER" id="PTHR10185">
    <property type="entry name" value="PHOSPHOLIPASE D - RELATED"/>
    <property type="match status" value="1"/>
</dbReference>
<dbReference type="InterPro" id="IPR001736">
    <property type="entry name" value="PLipase_D/transphosphatidylase"/>
</dbReference>
<dbReference type="OrthoDB" id="1923775at2759"/>
<dbReference type="RefSeq" id="XP_013069627.2">
    <property type="nucleotide sequence ID" value="XM_013214173.2"/>
</dbReference>
<dbReference type="Pfam" id="PF13918">
    <property type="entry name" value="PLDc_3"/>
    <property type="match status" value="1"/>
</dbReference>
<proteinExistence type="inferred from homology"/>
<dbReference type="GO" id="GO:0003824">
    <property type="term" value="F:catalytic activity"/>
    <property type="evidence" value="ECO:0007669"/>
    <property type="project" value="InterPro"/>
</dbReference>
<dbReference type="KEGG" id="bgt:106057108"/>
<sequence>MFHKAFIGALVLIIYQICFSKIINMKITKENNFITTFSSDINCIFTLVESMAENLTYSPGKISLLSTYMAQKRLLIRAQKTVHLASFYWTLLARDTSYFDSSDAEGEDIFTTLMGIASNTSIELKIVQNITSYDTDKLASAGADVRTLNINKLLNAGVMHTKMWVIDGQHVYIGSANLDWRSYTQIKEIGVLIENCPVLAIDAEKLFQVYWYLASDSNPGIPAHWPPEYSTNINLADPKLLKYNQTQAYVYLSSSPKAFCPDGRTNDIDALVNVIRNAREFIYISVMDYLPIYMYTTPRRFWPVIDDELRQAAFNKKVDLRLLASRWNHSDPDMYAFLKSLNDLSKLYRTKVNITVRLFKVPAFTPSQAQIEYARVQHSKYMVTDQHAYIGTSNWSGDYFNNTAGVAFILQDADGSSNSLRKQLVEVFLRDWDSNYTQPIY</sequence>
<reference evidence="4 5" key="1">
    <citation type="submission" date="2025-04" db="UniProtKB">
        <authorList>
            <consortium name="RefSeq"/>
        </authorList>
    </citation>
    <scope>IDENTIFICATION</scope>
</reference>
<comment type="similarity">
    <text evidence="1">Belongs to the phospholipase D family.</text>
</comment>
<evidence type="ECO:0000256" key="1">
    <source>
        <dbReference type="ARBA" id="ARBA00008664"/>
    </source>
</evidence>
<dbReference type="GeneID" id="106057108"/>
<accession>A0A9U8E253</accession>
<organism evidence="3 4">
    <name type="scientific">Biomphalaria glabrata</name>
    <name type="common">Bloodfluke planorb</name>
    <name type="synonym">Freshwater snail</name>
    <dbReference type="NCBI Taxonomy" id="6526"/>
    <lineage>
        <taxon>Eukaryota</taxon>
        <taxon>Metazoa</taxon>
        <taxon>Spiralia</taxon>
        <taxon>Lophotrochozoa</taxon>
        <taxon>Mollusca</taxon>
        <taxon>Gastropoda</taxon>
        <taxon>Heterobranchia</taxon>
        <taxon>Euthyneura</taxon>
        <taxon>Panpulmonata</taxon>
        <taxon>Hygrophila</taxon>
        <taxon>Lymnaeoidea</taxon>
        <taxon>Planorbidae</taxon>
        <taxon>Biomphalaria</taxon>
    </lineage>
</organism>
<dbReference type="CDD" id="cd09107">
    <property type="entry name" value="PLDc_vPLD3_4_5_like_2"/>
    <property type="match status" value="1"/>
</dbReference>
<protein>
    <submittedName>
        <fullName evidence="4 5">5'-3' exonuclease PLD3-like</fullName>
    </submittedName>
</protein>
<gene>
    <name evidence="4 5" type="primary">LOC106057108</name>
</gene>
<evidence type="ECO:0000259" key="2">
    <source>
        <dbReference type="PROSITE" id="PS50035"/>
    </source>
</evidence>